<dbReference type="PANTHER" id="PTHR46590:SF1">
    <property type="entry name" value="PHOSPHATIDYLINOSITOL TRANSFER PROTEIN CSR1"/>
    <property type="match status" value="1"/>
</dbReference>
<dbReference type="InterPro" id="IPR001251">
    <property type="entry name" value="CRAL-TRIO_dom"/>
</dbReference>
<evidence type="ECO:0000313" key="4">
    <source>
        <dbReference type="Proteomes" id="UP000076552"/>
    </source>
</evidence>
<feature type="compositionally biased region" description="Polar residues" evidence="1">
    <location>
        <begin position="213"/>
        <end position="224"/>
    </location>
</feature>
<feature type="region of interest" description="Disordered" evidence="1">
    <location>
        <begin position="174"/>
        <end position="231"/>
    </location>
</feature>
<dbReference type="SUPFAM" id="SSF52087">
    <property type="entry name" value="CRAL/TRIO domain"/>
    <property type="match status" value="1"/>
</dbReference>
<gene>
    <name evidence="3" type="ORF">CT0861_05542</name>
</gene>
<accession>A0A166W7P3</accession>
<dbReference type="InterPro" id="IPR011074">
    <property type="entry name" value="CRAL/TRIO_N_dom"/>
</dbReference>
<name>A0A166W7P3_9PEZI</name>
<dbReference type="CDD" id="cd00170">
    <property type="entry name" value="SEC14"/>
    <property type="match status" value="1"/>
</dbReference>
<feature type="region of interest" description="Disordered" evidence="1">
    <location>
        <begin position="580"/>
        <end position="604"/>
    </location>
</feature>
<evidence type="ECO:0000259" key="2">
    <source>
        <dbReference type="PROSITE" id="PS50191"/>
    </source>
</evidence>
<dbReference type="PROSITE" id="PS50191">
    <property type="entry name" value="CRAL_TRIO"/>
    <property type="match status" value="1"/>
</dbReference>
<dbReference type="PANTHER" id="PTHR46590">
    <property type="entry name" value="PHOSPHATIDYLINOSITOL TRANSFER PROTEIN CSR1-RELATED"/>
    <property type="match status" value="1"/>
</dbReference>
<dbReference type="Proteomes" id="UP000076552">
    <property type="component" value="Unassembled WGS sequence"/>
</dbReference>
<proteinExistence type="predicted"/>
<dbReference type="SMART" id="SM01100">
    <property type="entry name" value="CRAL_TRIO_N"/>
    <property type="match status" value="1"/>
</dbReference>
<dbReference type="AlphaFoldDB" id="A0A166W7P3"/>
<evidence type="ECO:0000256" key="1">
    <source>
        <dbReference type="SAM" id="MobiDB-lite"/>
    </source>
</evidence>
<dbReference type="InterPro" id="IPR036273">
    <property type="entry name" value="CRAL/TRIO_N_dom_sf"/>
</dbReference>
<reference evidence="3 4" key="1">
    <citation type="submission" date="2015-06" db="EMBL/GenBank/DDBJ databases">
        <title>Survival trade-offs in plant roots during colonization by closely related pathogenic and mutualistic fungi.</title>
        <authorList>
            <person name="Hacquard S."/>
            <person name="Kracher B."/>
            <person name="Hiruma K."/>
            <person name="Weinman A."/>
            <person name="Muench P."/>
            <person name="Garrido Oter R."/>
            <person name="Ver Loren van Themaat E."/>
            <person name="Dallerey J.-F."/>
            <person name="Damm U."/>
            <person name="Henrissat B."/>
            <person name="Lespinet O."/>
            <person name="Thon M."/>
            <person name="Kemen E."/>
            <person name="McHardy A.C."/>
            <person name="Schulze-Lefert P."/>
            <person name="O'Connell R.J."/>
        </authorList>
    </citation>
    <scope>NUCLEOTIDE SEQUENCE [LARGE SCALE GENOMIC DNA]</scope>
    <source>
        <strain evidence="3 4">0861</strain>
    </source>
</reference>
<dbReference type="SUPFAM" id="SSF46938">
    <property type="entry name" value="CRAL/TRIO N-terminal domain"/>
    <property type="match status" value="1"/>
</dbReference>
<dbReference type="Pfam" id="PF00650">
    <property type="entry name" value="CRAL_TRIO"/>
    <property type="match status" value="1"/>
</dbReference>
<comment type="caution">
    <text evidence="3">The sequence shown here is derived from an EMBL/GenBank/DDBJ whole genome shotgun (WGS) entry which is preliminary data.</text>
</comment>
<organism evidence="3 4">
    <name type="scientific">Colletotrichum tofieldiae</name>
    <dbReference type="NCBI Taxonomy" id="708197"/>
    <lineage>
        <taxon>Eukaryota</taxon>
        <taxon>Fungi</taxon>
        <taxon>Dikarya</taxon>
        <taxon>Ascomycota</taxon>
        <taxon>Pezizomycotina</taxon>
        <taxon>Sordariomycetes</taxon>
        <taxon>Hypocreomycetidae</taxon>
        <taxon>Glomerellales</taxon>
        <taxon>Glomerellaceae</taxon>
        <taxon>Colletotrichum</taxon>
        <taxon>Colletotrichum spaethianum species complex</taxon>
    </lineage>
</organism>
<dbReference type="InterPro" id="IPR052432">
    <property type="entry name" value="PITP/CRAL-TRIO"/>
</dbReference>
<sequence length="604" mass="67516">MPVSLKPQTSALPRIFTFPQRFLLSTSRSRIAQLPLTSQLGRQSLATPSVQRINCPSSSSNYRRFHSLGSRQLPDPYSPRAPRALLQSRVDFVVYSLAIVSVCLYGVLHQQLFDSNASAAAETEIQATETRPSDNMATEMPPGRPGNLTPEQEEKLRQLWNLILSLGEDASTTAADSASASIAPSETSATGKGEKPKKKRVSLFSRKDKKETGSTNSSAPVQTTIKEDGDDKYGQTKQFQEALASQSPEALRATIWAMVKHDHPDALALRFLRARKWDVEKAFVMMISTMNWRLTEMKVDEEIMRTGEAGALEASKSSDANTKKLGEDFMAQARSGKTFIHGLDKAGRPICQVRVRMHRQGEQCEESLEKYTVFLIETARMVLAPPVDTATIVFDMTGFSMANMDYTPVKFMIKCFEANYPESLGAVLVHRAPWVFQGIWKIIKGWLDPVVAAKVHFTNNVKEMSEFIEPSHILKELDGQEDWDYKYVEPIAGENDKMKDTATRDTLVSGREDLIHEYEETTLQWIKEAGTDKEPAVKAQREELARKLRDDYWKLDPYIRAKCFLDRTGVIQEGGKIDMYSKGATAPQPTNGAPAVDTSADDVD</sequence>
<protein>
    <submittedName>
        <fullName evidence="3">CRAL/TRIO domain-containing protein</fullName>
    </submittedName>
</protein>
<keyword evidence="4" id="KW-1185">Reference proteome</keyword>
<dbReference type="EMBL" id="LFIV01000023">
    <property type="protein sequence ID" value="KZL75414.1"/>
    <property type="molecule type" value="Genomic_DNA"/>
</dbReference>
<dbReference type="InterPro" id="IPR036865">
    <property type="entry name" value="CRAL-TRIO_dom_sf"/>
</dbReference>
<evidence type="ECO:0000313" key="3">
    <source>
        <dbReference type="EMBL" id="KZL75414.1"/>
    </source>
</evidence>
<dbReference type="STRING" id="708197.A0A166W7P3"/>
<feature type="domain" description="CRAL-TRIO" evidence="2">
    <location>
        <begin position="340"/>
        <end position="485"/>
    </location>
</feature>
<feature type="region of interest" description="Disordered" evidence="1">
    <location>
        <begin position="123"/>
        <end position="152"/>
    </location>
</feature>
<dbReference type="SMART" id="SM00516">
    <property type="entry name" value="SEC14"/>
    <property type="match status" value="1"/>
</dbReference>
<dbReference type="Pfam" id="PF03765">
    <property type="entry name" value="CRAL_TRIO_N"/>
    <property type="match status" value="1"/>
</dbReference>
<dbReference type="Gene3D" id="3.40.525.10">
    <property type="entry name" value="CRAL-TRIO lipid binding domain"/>
    <property type="match status" value="1"/>
</dbReference>